<name>A0A1X0QB07_9MICR</name>
<keyword evidence="1" id="KW-0472">Membrane</keyword>
<keyword evidence="3" id="KW-1185">Reference proteome</keyword>
<dbReference type="Proteomes" id="UP000192356">
    <property type="component" value="Unassembled WGS sequence"/>
</dbReference>
<gene>
    <name evidence="2" type="ORF">HERIO_1146</name>
</gene>
<accession>A0A1X0QB07</accession>
<organism evidence="2 3">
    <name type="scientific">Hepatospora eriocheir</name>
    <dbReference type="NCBI Taxonomy" id="1081669"/>
    <lineage>
        <taxon>Eukaryota</taxon>
        <taxon>Fungi</taxon>
        <taxon>Fungi incertae sedis</taxon>
        <taxon>Microsporidia</taxon>
        <taxon>Hepatosporidae</taxon>
        <taxon>Hepatospora</taxon>
    </lineage>
</organism>
<dbReference type="AlphaFoldDB" id="A0A1X0QB07"/>
<dbReference type="VEuPathDB" id="MicrosporidiaDB:HERIO_1146"/>
<comment type="caution">
    <text evidence="2">The sequence shown here is derived from an EMBL/GenBank/DDBJ whole genome shotgun (WGS) entry which is preliminary data.</text>
</comment>
<evidence type="ECO:0000313" key="2">
    <source>
        <dbReference type="EMBL" id="ORD96957.1"/>
    </source>
</evidence>
<reference evidence="2 3" key="1">
    <citation type="journal article" date="2017" name="Environ. Microbiol.">
        <title>Decay of the glycolytic pathway and adaptation to intranuclear parasitism within Enterocytozoonidae microsporidia.</title>
        <authorList>
            <person name="Wiredu Boakye D."/>
            <person name="Jaroenlak P."/>
            <person name="Prachumwat A."/>
            <person name="Williams T.A."/>
            <person name="Bateman K.S."/>
            <person name="Itsathitphaisarn O."/>
            <person name="Sritunyalucksana K."/>
            <person name="Paszkiewicz K.H."/>
            <person name="Moore K.A."/>
            <person name="Stentiford G.D."/>
            <person name="Williams B.A."/>
        </authorList>
    </citation>
    <scope>NUCLEOTIDE SEQUENCE [LARGE SCALE GENOMIC DNA]</scope>
    <source>
        <strain evidence="2 3">GB1</strain>
    </source>
</reference>
<feature type="transmembrane region" description="Helical" evidence="1">
    <location>
        <begin position="72"/>
        <end position="94"/>
    </location>
</feature>
<evidence type="ECO:0000313" key="3">
    <source>
        <dbReference type="Proteomes" id="UP000192356"/>
    </source>
</evidence>
<dbReference type="OrthoDB" id="6500128at2759"/>
<proteinExistence type="predicted"/>
<evidence type="ECO:0000256" key="1">
    <source>
        <dbReference type="SAM" id="Phobius"/>
    </source>
</evidence>
<protein>
    <submittedName>
        <fullName evidence="2">Uncharacterized protein</fullName>
    </submittedName>
</protein>
<keyword evidence="1" id="KW-0812">Transmembrane</keyword>
<keyword evidence="1" id="KW-1133">Transmembrane helix</keyword>
<feature type="transmembrane region" description="Helical" evidence="1">
    <location>
        <begin position="28"/>
        <end position="52"/>
    </location>
</feature>
<dbReference type="EMBL" id="LVKB01000050">
    <property type="protein sequence ID" value="ORD96957.1"/>
    <property type="molecule type" value="Genomic_DNA"/>
</dbReference>
<sequence>MNSKPSILKYTKLVKKIVQETILRDTRLMLTVIFTVVLNFVAAYYTVMATLAFSNLANNFNTVKFFDILKDFLRISMIAAIVDYVPSAVFTYYLQVIWRRRFVISLREALHLNHRNFNLKTPGEIQY</sequence>